<feature type="domain" description="ASPIC/UnbV" evidence="3">
    <location>
        <begin position="439"/>
        <end position="505"/>
    </location>
</feature>
<name>A0AAV8UFN6_9RHOD</name>
<organism evidence="4 5">
    <name type="scientific">Rhodosorus marinus</name>
    <dbReference type="NCBI Taxonomy" id="101924"/>
    <lineage>
        <taxon>Eukaryota</taxon>
        <taxon>Rhodophyta</taxon>
        <taxon>Stylonematophyceae</taxon>
        <taxon>Stylonematales</taxon>
        <taxon>Stylonemataceae</taxon>
        <taxon>Rhodosorus</taxon>
    </lineage>
</organism>
<gene>
    <name evidence="4" type="ORF">NDN08_007108</name>
</gene>
<dbReference type="Gene3D" id="2.130.10.130">
    <property type="entry name" value="Integrin alpha, N-terminal"/>
    <property type="match status" value="2"/>
</dbReference>
<evidence type="ECO:0000313" key="5">
    <source>
        <dbReference type="Proteomes" id="UP001157974"/>
    </source>
</evidence>
<feature type="signal peptide" evidence="2">
    <location>
        <begin position="1"/>
        <end position="18"/>
    </location>
</feature>
<dbReference type="Pfam" id="PF13517">
    <property type="entry name" value="FG-GAP_3"/>
    <property type="match status" value="2"/>
</dbReference>
<dbReference type="InterPro" id="IPR011519">
    <property type="entry name" value="UnbV_ASPIC"/>
</dbReference>
<protein>
    <recommendedName>
        <fullName evidence="3">ASPIC/UnbV domain-containing protein</fullName>
    </recommendedName>
</protein>
<dbReference type="InterPro" id="IPR013517">
    <property type="entry name" value="FG-GAP"/>
</dbReference>
<evidence type="ECO:0000313" key="4">
    <source>
        <dbReference type="EMBL" id="KAJ8901259.1"/>
    </source>
</evidence>
<keyword evidence="1 2" id="KW-0732">Signal</keyword>
<evidence type="ECO:0000256" key="1">
    <source>
        <dbReference type="ARBA" id="ARBA00022729"/>
    </source>
</evidence>
<accession>A0AAV8UFN6</accession>
<sequence>MNILKAFVVCLLILQIRSLLVPRFVDISEKAGILAKTIPDARNVSSENAYWSPAVADMNRDGRYDLMMSNHGDGLDFYWSKMNTKYRFKSPGLYRRDIHGVAIADMSNSWHLNAVITRGGAAGTNPGTGMVLESGENNGFNISVDGAKWGLNDQYVRGRSCGFMDTTGNGFLDLIYVNRKIPGIDDQPIHLFYENQGDGTFRVRKTGFEHVNAAWFHLIDFNEDGFMDVLLMTDDSVQLWEGTGRFGFKKAIGVIPDAHKMRGARCACELDFDGDGMPDLYIARGKNKKQFDDVLLRKKKGYIYENVSVQAKIPTGGKHYHVTCGDFNNDGYADLYISQMTWYRGPNKQDILLMNKGNGTFNRKRWVGLDRKGLDEDGDSAIAFDHDLDGRLDLLVGYKHGSWHLFRNLSQTMRNNWVIIRVGFPRIGRFLPKWNRSPIGATVRLRCDSRTFVQRTITPGASHSQSYYDTLHFGLGRCSNLERIMIRYTNGIVVVRNGNIAVNRVIVSGLYYRCRGLWTGAKCARRIHPCKVEECLAHETCEKVVNKNIGQSRFCPITIDNDSK</sequence>
<dbReference type="InterPro" id="IPR028994">
    <property type="entry name" value="Integrin_alpha_N"/>
</dbReference>
<proteinExistence type="predicted"/>
<dbReference type="InterPro" id="IPR027039">
    <property type="entry name" value="Crtac1"/>
</dbReference>
<dbReference type="EMBL" id="JAMWBK010000011">
    <property type="protein sequence ID" value="KAJ8901259.1"/>
    <property type="molecule type" value="Genomic_DNA"/>
</dbReference>
<keyword evidence="5" id="KW-1185">Reference proteome</keyword>
<reference evidence="4 5" key="1">
    <citation type="journal article" date="2023" name="Nat. Commun.">
        <title>Origin of minicircular mitochondrial genomes in red algae.</title>
        <authorList>
            <person name="Lee Y."/>
            <person name="Cho C.H."/>
            <person name="Lee Y.M."/>
            <person name="Park S.I."/>
            <person name="Yang J.H."/>
            <person name="West J.A."/>
            <person name="Bhattacharya D."/>
            <person name="Yoon H.S."/>
        </authorList>
    </citation>
    <scope>NUCLEOTIDE SEQUENCE [LARGE SCALE GENOMIC DNA]</scope>
    <source>
        <strain evidence="4 5">CCMP1338</strain>
        <tissue evidence="4">Whole cell</tissue>
    </source>
</reference>
<dbReference type="AlphaFoldDB" id="A0AAV8UFN6"/>
<evidence type="ECO:0000259" key="3">
    <source>
        <dbReference type="Pfam" id="PF07593"/>
    </source>
</evidence>
<dbReference type="Proteomes" id="UP001157974">
    <property type="component" value="Unassembled WGS sequence"/>
</dbReference>
<dbReference type="SUPFAM" id="SSF69318">
    <property type="entry name" value="Integrin alpha N-terminal domain"/>
    <property type="match status" value="1"/>
</dbReference>
<comment type="caution">
    <text evidence="4">The sequence shown here is derived from an EMBL/GenBank/DDBJ whole genome shotgun (WGS) entry which is preliminary data.</text>
</comment>
<feature type="chain" id="PRO_5043989840" description="ASPIC/UnbV domain-containing protein" evidence="2">
    <location>
        <begin position="19"/>
        <end position="564"/>
    </location>
</feature>
<dbReference type="PANTHER" id="PTHR16026">
    <property type="entry name" value="CARTILAGE ACIDIC PROTEIN 1"/>
    <property type="match status" value="1"/>
</dbReference>
<evidence type="ECO:0000256" key="2">
    <source>
        <dbReference type="SAM" id="SignalP"/>
    </source>
</evidence>
<dbReference type="Pfam" id="PF07593">
    <property type="entry name" value="UnbV_ASPIC"/>
    <property type="match status" value="1"/>
</dbReference>
<dbReference type="PANTHER" id="PTHR16026:SF0">
    <property type="entry name" value="CARTILAGE ACIDIC PROTEIN 1"/>
    <property type="match status" value="1"/>
</dbReference>